<dbReference type="GO" id="GO:0008299">
    <property type="term" value="P:isoprenoid biosynthetic process"/>
    <property type="evidence" value="ECO:0007669"/>
    <property type="project" value="UniProtKB-ARBA"/>
</dbReference>
<keyword evidence="5 6" id="KW-0456">Lyase</keyword>
<dbReference type="Proteomes" id="UP000053257">
    <property type="component" value="Unassembled WGS sequence"/>
</dbReference>
<reference evidence="7 8" key="1">
    <citation type="journal article" date="2014" name="PLoS Genet.">
        <title>Analysis of the Phlebiopsis gigantea genome, transcriptome and secretome provides insight into its pioneer colonization strategies of wood.</title>
        <authorList>
            <person name="Hori C."/>
            <person name="Ishida T."/>
            <person name="Igarashi K."/>
            <person name="Samejima M."/>
            <person name="Suzuki H."/>
            <person name="Master E."/>
            <person name="Ferreira P."/>
            <person name="Ruiz-Duenas F.J."/>
            <person name="Held B."/>
            <person name="Canessa P."/>
            <person name="Larrondo L.F."/>
            <person name="Schmoll M."/>
            <person name="Druzhinina I.S."/>
            <person name="Kubicek C.P."/>
            <person name="Gaskell J.A."/>
            <person name="Kersten P."/>
            <person name="St John F."/>
            <person name="Glasner J."/>
            <person name="Sabat G."/>
            <person name="Splinter BonDurant S."/>
            <person name="Syed K."/>
            <person name="Yadav J."/>
            <person name="Mgbeahuruike A.C."/>
            <person name="Kovalchuk A."/>
            <person name="Asiegbu F.O."/>
            <person name="Lackner G."/>
            <person name="Hoffmeister D."/>
            <person name="Rencoret J."/>
            <person name="Gutierrez A."/>
            <person name="Sun H."/>
            <person name="Lindquist E."/>
            <person name="Barry K."/>
            <person name="Riley R."/>
            <person name="Grigoriev I.V."/>
            <person name="Henrissat B."/>
            <person name="Kues U."/>
            <person name="Berka R.M."/>
            <person name="Martinez A.T."/>
            <person name="Covert S.F."/>
            <person name="Blanchette R.A."/>
            <person name="Cullen D."/>
        </authorList>
    </citation>
    <scope>NUCLEOTIDE SEQUENCE [LARGE SCALE GENOMIC DNA]</scope>
    <source>
        <strain evidence="7 8">11061_1 CR5-6</strain>
    </source>
</reference>
<evidence type="ECO:0000256" key="5">
    <source>
        <dbReference type="ARBA" id="ARBA00023239"/>
    </source>
</evidence>
<dbReference type="STRING" id="745531.A0A0C3SFH3"/>
<keyword evidence="4 6" id="KW-0460">Magnesium</keyword>
<dbReference type="Pfam" id="PF19086">
    <property type="entry name" value="Terpene_syn_C_2"/>
    <property type="match status" value="1"/>
</dbReference>
<dbReference type="SFLD" id="SFLDG01020">
    <property type="entry name" value="Terpene_Cyclase_Like_2"/>
    <property type="match status" value="1"/>
</dbReference>
<dbReference type="EMBL" id="KN840441">
    <property type="protein sequence ID" value="KIP12085.1"/>
    <property type="molecule type" value="Genomic_DNA"/>
</dbReference>
<dbReference type="AlphaFoldDB" id="A0A0C3SFH3"/>
<evidence type="ECO:0000256" key="1">
    <source>
        <dbReference type="ARBA" id="ARBA00001946"/>
    </source>
</evidence>
<name>A0A0C3SFH3_PHLG1</name>
<evidence type="ECO:0000256" key="6">
    <source>
        <dbReference type="RuleBase" id="RU366034"/>
    </source>
</evidence>
<keyword evidence="8" id="KW-1185">Reference proteome</keyword>
<dbReference type="HOGENOM" id="CLU_042538_2_1_1"/>
<sequence>MQQHHTSVASSSSSPSKILIPDLVSHCTFKLRNNRHRKQATVECKRWLFRGGNLSQKKRDAFHGLKAGQLTAMCYPNAAYPQLRVCCDFMNWLFHLDNISDDMNDRGTASTGVDIMNTFWLPERHRPVTRVGKMAKDFWRRTILTGTPGMQQRFRETMDFFFQAVTQQARDRQAGVVPDLESYIMLRRDTSGCKPCWALIEYAYNLDIPDEVMEHPSILALGEAANDLVTWSNDIFSYNVEQSKGDTHNMIVVVMQQEGLDLQSAVNFVGDLCQQSIDRFVAERADMPSWGPEIDRQVNIYVDGLADWIVGSLHWSFESERYFGKNGLEIKKTRTVTLLPRRVESAPEASQI</sequence>
<dbReference type="SFLD" id="SFLDS00005">
    <property type="entry name" value="Isoprenoid_Synthase_Type_I"/>
    <property type="match status" value="1"/>
</dbReference>
<dbReference type="GO" id="GO:0010333">
    <property type="term" value="F:terpene synthase activity"/>
    <property type="evidence" value="ECO:0007669"/>
    <property type="project" value="InterPro"/>
</dbReference>
<organism evidence="7 8">
    <name type="scientific">Phlebiopsis gigantea (strain 11061_1 CR5-6)</name>
    <name type="common">White-rot fungus</name>
    <name type="synonym">Peniophora gigantea</name>
    <dbReference type="NCBI Taxonomy" id="745531"/>
    <lineage>
        <taxon>Eukaryota</taxon>
        <taxon>Fungi</taxon>
        <taxon>Dikarya</taxon>
        <taxon>Basidiomycota</taxon>
        <taxon>Agaricomycotina</taxon>
        <taxon>Agaricomycetes</taxon>
        <taxon>Polyporales</taxon>
        <taxon>Phanerochaetaceae</taxon>
        <taxon>Phlebiopsis</taxon>
    </lineage>
</organism>
<comment type="cofactor">
    <cofactor evidence="1 6">
        <name>Mg(2+)</name>
        <dbReference type="ChEBI" id="CHEBI:18420"/>
    </cofactor>
</comment>
<protein>
    <recommendedName>
        <fullName evidence="6">Terpene synthase</fullName>
        <ecNumber evidence="6">4.2.3.-</ecNumber>
    </recommendedName>
</protein>
<evidence type="ECO:0000256" key="3">
    <source>
        <dbReference type="ARBA" id="ARBA00022723"/>
    </source>
</evidence>
<dbReference type="InterPro" id="IPR034686">
    <property type="entry name" value="Terpene_cyclase-like_2"/>
</dbReference>
<dbReference type="EC" id="4.2.3.-" evidence="6"/>
<evidence type="ECO:0000313" key="8">
    <source>
        <dbReference type="Proteomes" id="UP000053257"/>
    </source>
</evidence>
<dbReference type="PANTHER" id="PTHR35201:SF4">
    <property type="entry name" value="BETA-PINACENE SYNTHASE-RELATED"/>
    <property type="match status" value="1"/>
</dbReference>
<keyword evidence="3 6" id="KW-0479">Metal-binding</keyword>
<comment type="similarity">
    <text evidence="2 6">Belongs to the terpene synthase family.</text>
</comment>
<proteinExistence type="inferred from homology"/>
<dbReference type="Gene3D" id="1.10.600.10">
    <property type="entry name" value="Farnesyl Diphosphate Synthase"/>
    <property type="match status" value="1"/>
</dbReference>
<accession>A0A0C3SFH3</accession>
<evidence type="ECO:0000256" key="2">
    <source>
        <dbReference type="ARBA" id="ARBA00006333"/>
    </source>
</evidence>
<dbReference type="GO" id="GO:0046872">
    <property type="term" value="F:metal ion binding"/>
    <property type="evidence" value="ECO:0007669"/>
    <property type="project" value="UniProtKB-KW"/>
</dbReference>
<dbReference type="PANTHER" id="PTHR35201">
    <property type="entry name" value="TERPENE SYNTHASE"/>
    <property type="match status" value="1"/>
</dbReference>
<dbReference type="OrthoDB" id="2861623at2759"/>
<gene>
    <name evidence="7" type="ORF">PHLGIDRAFT_367715</name>
</gene>
<evidence type="ECO:0000313" key="7">
    <source>
        <dbReference type="EMBL" id="KIP12085.1"/>
    </source>
</evidence>
<dbReference type="InterPro" id="IPR008949">
    <property type="entry name" value="Isoprenoid_synthase_dom_sf"/>
</dbReference>
<evidence type="ECO:0000256" key="4">
    <source>
        <dbReference type="ARBA" id="ARBA00022842"/>
    </source>
</evidence>
<dbReference type="SUPFAM" id="SSF48576">
    <property type="entry name" value="Terpenoid synthases"/>
    <property type="match status" value="1"/>
</dbReference>